<dbReference type="SUPFAM" id="SSF56024">
    <property type="entry name" value="Phospholipase D/nuclease"/>
    <property type="match status" value="2"/>
</dbReference>
<dbReference type="EMBL" id="CP098740">
    <property type="protein sequence ID" value="UZK55746.1"/>
    <property type="molecule type" value="Genomic_DNA"/>
</dbReference>
<protein>
    <submittedName>
        <fullName evidence="2">Phospholipase D-like domain-containing protein</fullName>
    </submittedName>
</protein>
<dbReference type="InterPro" id="IPR025202">
    <property type="entry name" value="PLD-like_dom"/>
</dbReference>
<dbReference type="PANTHER" id="PTHR21248:SF22">
    <property type="entry name" value="PHOSPHOLIPASE D"/>
    <property type="match status" value="1"/>
</dbReference>
<dbReference type="CDD" id="cd09159">
    <property type="entry name" value="PLDc_ybhO_like_2"/>
    <property type="match status" value="1"/>
</dbReference>
<evidence type="ECO:0000313" key="2">
    <source>
        <dbReference type="EMBL" id="UZK55746.1"/>
    </source>
</evidence>
<accession>A0ABY6PVD3</accession>
<name>A0ABY6PVD3_9ACTN</name>
<sequence>MTSGTDDRPELRTAVPVADDALVERAQRLRRRLERLIGIAATEGNELVPLRNGDAIFAAMLDSIRRAEHTVDMMTFVYWRGDIAREFAATLAERARAGVRVRLLLDGFGSRLIEKDQLRAMEDAGVQVAWFRKPLYLSPLKQNHRCHRKVLVVDEETAYTGGVGIAEEWCGDARNENEWRDTHVRLRGPAVDGLAAAFAQNWAECHDELFDARDRFRNIPPRGDAVVQVVRGSASVGWQDMQTLLRVVLETAEERVRIATAYFAPDAFFVELMCAAARRGVEVEILLPGPHTDKRVCQLAGQLYYEQLTACGVKIHHYQPTMMHAKVITVDRVAALIGSTNINRRSLDHDEEVMLAVLDRELTATLDAHFTEDLKASERIEGRRWRRRSVAQRLREASVRPLRRFL</sequence>
<dbReference type="PROSITE" id="PS50035">
    <property type="entry name" value="PLD"/>
    <property type="match status" value="2"/>
</dbReference>
<dbReference type="RefSeq" id="WP_265543600.1">
    <property type="nucleotide sequence ID" value="NZ_CP098740.1"/>
</dbReference>
<dbReference type="CDD" id="cd09110">
    <property type="entry name" value="PLDc_CLS_1"/>
    <property type="match status" value="1"/>
</dbReference>
<dbReference type="SMART" id="SM00155">
    <property type="entry name" value="PLDc"/>
    <property type="match status" value="2"/>
</dbReference>
<feature type="domain" description="PLD phosphodiesterase" evidence="1">
    <location>
        <begin position="142"/>
        <end position="169"/>
    </location>
</feature>
<evidence type="ECO:0000313" key="3">
    <source>
        <dbReference type="Proteomes" id="UP001164963"/>
    </source>
</evidence>
<proteinExistence type="predicted"/>
<organism evidence="2 3">
    <name type="scientific">Streptomyces drozdowiczii</name>
    <dbReference type="NCBI Taxonomy" id="202862"/>
    <lineage>
        <taxon>Bacteria</taxon>
        <taxon>Bacillati</taxon>
        <taxon>Actinomycetota</taxon>
        <taxon>Actinomycetes</taxon>
        <taxon>Kitasatosporales</taxon>
        <taxon>Streptomycetaceae</taxon>
        <taxon>Streptomyces</taxon>
    </lineage>
</organism>
<evidence type="ECO:0000259" key="1">
    <source>
        <dbReference type="PROSITE" id="PS50035"/>
    </source>
</evidence>
<reference evidence="2" key="1">
    <citation type="journal article" date="2022" name="Front. Microbiol.">
        <title>Mirubactin C rescues the lethal effect of cell wall biosynthesis mutations in Bacillus subtilis.</title>
        <authorList>
            <person name="Kepplinger B."/>
            <person name="Wen X."/>
            <person name="Tyler A.R."/>
            <person name="Kim B.Y."/>
            <person name="Brown J."/>
            <person name="Banks P."/>
            <person name="Dashti Y."/>
            <person name="Mackenzie E.S."/>
            <person name="Wills C."/>
            <person name="Kawai Y."/>
            <person name="Waldron K.J."/>
            <person name="Allenby N.E.E."/>
            <person name="Wu L.J."/>
            <person name="Hall M.J."/>
            <person name="Errington J."/>
        </authorList>
    </citation>
    <scope>NUCLEOTIDE SEQUENCE</scope>
    <source>
        <strain evidence="2">MDA8-470</strain>
    </source>
</reference>
<dbReference type="Proteomes" id="UP001164963">
    <property type="component" value="Chromosome"/>
</dbReference>
<gene>
    <name evidence="2" type="ORF">NEH16_17930</name>
</gene>
<dbReference type="PANTHER" id="PTHR21248">
    <property type="entry name" value="CARDIOLIPIN SYNTHASE"/>
    <property type="match status" value="1"/>
</dbReference>
<dbReference type="Gene3D" id="3.30.870.10">
    <property type="entry name" value="Endonuclease Chain A"/>
    <property type="match status" value="2"/>
</dbReference>
<feature type="domain" description="PLD phosphodiesterase" evidence="1">
    <location>
        <begin position="319"/>
        <end position="346"/>
    </location>
</feature>
<dbReference type="Pfam" id="PF13091">
    <property type="entry name" value="PLDc_2"/>
    <property type="match status" value="2"/>
</dbReference>
<keyword evidence="3" id="KW-1185">Reference proteome</keyword>
<dbReference type="InterPro" id="IPR001736">
    <property type="entry name" value="PLipase_D/transphosphatidylase"/>
</dbReference>